<name>A0A0F4YSG0_RASE3</name>
<dbReference type="GO" id="GO:0071555">
    <property type="term" value="P:cell wall organization"/>
    <property type="evidence" value="ECO:0007669"/>
    <property type="project" value="UniProtKB-KW"/>
</dbReference>
<evidence type="ECO:0000256" key="18">
    <source>
        <dbReference type="SAM" id="SignalP"/>
    </source>
</evidence>
<gene>
    <name evidence="20" type="ORF">T310_4817</name>
</gene>
<dbReference type="GO" id="GO:0008270">
    <property type="term" value="F:zinc ion binding"/>
    <property type="evidence" value="ECO:0007669"/>
    <property type="project" value="InterPro"/>
</dbReference>
<evidence type="ECO:0000256" key="17">
    <source>
        <dbReference type="SAM" id="MobiDB-lite"/>
    </source>
</evidence>
<evidence type="ECO:0000313" key="20">
    <source>
        <dbReference type="EMBL" id="KKA21164.1"/>
    </source>
</evidence>
<evidence type="ECO:0000256" key="15">
    <source>
        <dbReference type="ARBA" id="ARBA00026213"/>
    </source>
</evidence>
<evidence type="ECO:0000256" key="12">
    <source>
        <dbReference type="ARBA" id="ARBA00023316"/>
    </source>
</evidence>
<keyword evidence="20" id="KW-0378">Hydrolase</keyword>
<feature type="compositionally biased region" description="Acidic residues" evidence="17">
    <location>
        <begin position="575"/>
        <end position="586"/>
    </location>
</feature>
<evidence type="ECO:0000256" key="6">
    <source>
        <dbReference type="ARBA" id="ARBA00022554"/>
    </source>
</evidence>
<dbReference type="PRINTS" id="PR00765">
    <property type="entry name" value="CRBOXYPTASEA"/>
</dbReference>
<keyword evidence="10" id="KW-1015">Disulfide bond</keyword>
<accession>A0A0F4YSG0</accession>
<dbReference type="PANTHER" id="PTHR11705:SF147">
    <property type="entry name" value="INACTIVE METALLOCARBOXYPEPTIDASE ECM14"/>
    <property type="match status" value="1"/>
</dbReference>
<dbReference type="FunFam" id="3.40.630.10:FF:000060">
    <property type="entry name" value="Putative metallocarboxypeptidase ecm14"/>
    <property type="match status" value="1"/>
</dbReference>
<dbReference type="CDD" id="cd03860">
    <property type="entry name" value="M14_CP_A-B_like"/>
    <property type="match status" value="1"/>
</dbReference>
<comment type="caution">
    <text evidence="16">Lacks conserved residue(s) required for the propagation of feature annotation.</text>
</comment>
<evidence type="ECO:0000256" key="4">
    <source>
        <dbReference type="ARBA" id="ARBA00005988"/>
    </source>
</evidence>
<sequence length="593" mass="67195">MYALHGVLVLWCILLLAGRVPAVPAGSSITPPPPVEPVQFLAPTQDSRRPWVRLRDSIIEKIWGISSKKTDRYCPVKDGLRRPPPAKALTRYGSDVVLRFELREPDEVKALADAVNVLFLDVWDSTDTFVDIRLAKEVIPSLLGLLPESLQNAHTLLIEDLSELIYASYPSRRSTDLDHGPLFSPSVRQRTNVADLFFDDYQPLSVIIPWMRLMASMFASHVQMINVGMTYEGRDIPAFRLGVRPPSPEPPLEPRKTVLIIGGAHAREWISTSTVCYIAYRLITGYGKSAAITRLLEDFDWVLVPTINPDGYVYSWEVDRLWRKNRQQTGLHFCPGIDLDRSWGYAWDGEGTRANPCSESYAGDQAFDGVETRTIAEWALNEKLNNNVDIIGFLDLHSYSQQVLYPYSYSCASVPPTLENLEELALGLSKAIRMTDREKYNVASACEGIVVSDQRSGKKRILPKVESSGGSALDWFYHQLHAKYAYQIKLRDKGTYGFLLPPENIVPTGKEIFNSILVFGHFLLAERANDIDWDLDLQYPETSDAASEAASDILDRTRFRSDQQPLGDQDREEATQDEDDLDEEYDWEMRRRK</sequence>
<keyword evidence="5" id="KW-0964">Secreted</keyword>
<organism evidence="20 21">
    <name type="scientific">Rasamsonia emersonii (strain ATCC 16479 / CBS 393.64 / IMI 116815)</name>
    <dbReference type="NCBI Taxonomy" id="1408163"/>
    <lineage>
        <taxon>Eukaryota</taxon>
        <taxon>Fungi</taxon>
        <taxon>Dikarya</taxon>
        <taxon>Ascomycota</taxon>
        <taxon>Pezizomycotina</taxon>
        <taxon>Eurotiomycetes</taxon>
        <taxon>Eurotiomycetidae</taxon>
        <taxon>Eurotiales</taxon>
        <taxon>Trichocomaceae</taxon>
        <taxon>Rasamsonia</taxon>
    </lineage>
</organism>
<keyword evidence="21" id="KW-1185">Reference proteome</keyword>
<dbReference type="GO" id="GO:0005576">
    <property type="term" value="C:extracellular region"/>
    <property type="evidence" value="ECO:0007669"/>
    <property type="project" value="UniProtKB-SubCell"/>
</dbReference>
<feature type="chain" id="PRO_5002481955" description="Inactive metallocarboxypeptidase ECM14" evidence="18">
    <location>
        <begin position="23"/>
        <end position="593"/>
    </location>
</feature>
<feature type="region of interest" description="Disordered" evidence="17">
    <location>
        <begin position="546"/>
        <end position="593"/>
    </location>
</feature>
<comment type="subcellular location">
    <subcellularLocation>
        <location evidence="3">Secreted</location>
    </subcellularLocation>
    <subcellularLocation>
        <location evidence="2">Vacuole</location>
    </subcellularLocation>
</comment>
<dbReference type="Gene3D" id="3.40.630.10">
    <property type="entry name" value="Zn peptidases"/>
    <property type="match status" value="1"/>
</dbReference>
<dbReference type="EMBL" id="LASV01000199">
    <property type="protein sequence ID" value="KKA21164.1"/>
    <property type="molecule type" value="Genomic_DNA"/>
</dbReference>
<dbReference type="Proteomes" id="UP000053958">
    <property type="component" value="Unassembled WGS sequence"/>
</dbReference>
<feature type="domain" description="Peptidase M14" evidence="19">
    <location>
        <begin position="200"/>
        <end position="523"/>
    </location>
</feature>
<evidence type="ECO:0000256" key="13">
    <source>
        <dbReference type="ARBA" id="ARBA00025210"/>
    </source>
</evidence>
<dbReference type="RefSeq" id="XP_013327776.1">
    <property type="nucleotide sequence ID" value="XM_013472322.1"/>
</dbReference>
<dbReference type="AlphaFoldDB" id="A0A0F4YSG0"/>
<dbReference type="InterPro" id="IPR057246">
    <property type="entry name" value="CARBOXYPEPT_ZN_1"/>
</dbReference>
<evidence type="ECO:0000256" key="16">
    <source>
        <dbReference type="PROSITE-ProRule" id="PRU01379"/>
    </source>
</evidence>
<keyword evidence="9" id="KW-0862">Zinc</keyword>
<dbReference type="PANTHER" id="PTHR11705">
    <property type="entry name" value="PROTEASE FAMILY M14 CARBOXYPEPTIDASE A,B"/>
    <property type="match status" value="1"/>
</dbReference>
<evidence type="ECO:0000256" key="8">
    <source>
        <dbReference type="ARBA" id="ARBA00022729"/>
    </source>
</evidence>
<evidence type="ECO:0000256" key="10">
    <source>
        <dbReference type="ARBA" id="ARBA00023157"/>
    </source>
</evidence>
<dbReference type="GO" id="GO:0005773">
    <property type="term" value="C:vacuole"/>
    <property type="evidence" value="ECO:0007669"/>
    <property type="project" value="UniProtKB-SubCell"/>
</dbReference>
<dbReference type="PROSITE" id="PS00132">
    <property type="entry name" value="CARBOXYPEPT_ZN_1"/>
    <property type="match status" value="1"/>
</dbReference>
<comment type="cofactor">
    <cofactor evidence="1">
        <name>Zn(2+)</name>
        <dbReference type="ChEBI" id="CHEBI:29105"/>
    </cofactor>
</comment>
<keyword evidence="7" id="KW-0479">Metal-binding</keyword>
<proteinExistence type="inferred from homology"/>
<dbReference type="GeneID" id="25317164"/>
<reference evidence="20 21" key="1">
    <citation type="submission" date="2015-04" db="EMBL/GenBank/DDBJ databases">
        <authorList>
            <person name="Heijne W.H."/>
            <person name="Fedorova N.D."/>
            <person name="Nierman W.C."/>
            <person name="Vollebregt A.W."/>
            <person name="Zhao Z."/>
            <person name="Wu L."/>
            <person name="Kumar M."/>
            <person name="Stam H."/>
            <person name="van den Berg M.A."/>
            <person name="Pel H.J."/>
        </authorList>
    </citation>
    <scope>NUCLEOTIDE SEQUENCE [LARGE SCALE GENOMIC DNA]</scope>
    <source>
        <strain evidence="20 21">CBS 393.64</strain>
    </source>
</reference>
<dbReference type="STRING" id="1408163.A0A0F4YSG0"/>
<evidence type="ECO:0000256" key="1">
    <source>
        <dbReference type="ARBA" id="ARBA00001947"/>
    </source>
</evidence>
<dbReference type="SUPFAM" id="SSF53187">
    <property type="entry name" value="Zn-dependent exopeptidases"/>
    <property type="match status" value="1"/>
</dbReference>
<evidence type="ECO:0000256" key="7">
    <source>
        <dbReference type="ARBA" id="ARBA00022723"/>
    </source>
</evidence>
<dbReference type="GO" id="GO:0006508">
    <property type="term" value="P:proteolysis"/>
    <property type="evidence" value="ECO:0007669"/>
    <property type="project" value="InterPro"/>
</dbReference>
<keyword evidence="8 18" id="KW-0732">Signal</keyword>
<evidence type="ECO:0000256" key="11">
    <source>
        <dbReference type="ARBA" id="ARBA00023180"/>
    </source>
</evidence>
<dbReference type="SMART" id="SM00631">
    <property type="entry name" value="Zn_pept"/>
    <property type="match status" value="1"/>
</dbReference>
<comment type="similarity">
    <text evidence="4 16">Belongs to the peptidase M14 family.</text>
</comment>
<keyword evidence="11" id="KW-0325">Glycoprotein</keyword>
<evidence type="ECO:0000256" key="14">
    <source>
        <dbReference type="ARBA" id="ARBA00026187"/>
    </source>
</evidence>
<comment type="caution">
    <text evidence="20">The sequence shown here is derived from an EMBL/GenBank/DDBJ whole genome shotgun (WGS) entry which is preliminary data.</text>
</comment>
<keyword evidence="6" id="KW-0926">Vacuole</keyword>
<dbReference type="OrthoDB" id="3626597at2759"/>
<evidence type="ECO:0000256" key="2">
    <source>
        <dbReference type="ARBA" id="ARBA00004116"/>
    </source>
</evidence>
<evidence type="ECO:0000259" key="19">
    <source>
        <dbReference type="PROSITE" id="PS52035"/>
    </source>
</evidence>
<dbReference type="GO" id="GO:0004181">
    <property type="term" value="F:metallocarboxypeptidase activity"/>
    <property type="evidence" value="ECO:0007669"/>
    <property type="project" value="InterPro"/>
</dbReference>
<evidence type="ECO:0000313" key="21">
    <source>
        <dbReference type="Proteomes" id="UP000053958"/>
    </source>
</evidence>
<evidence type="ECO:0000256" key="9">
    <source>
        <dbReference type="ARBA" id="ARBA00022833"/>
    </source>
</evidence>
<feature type="signal peptide" evidence="18">
    <location>
        <begin position="1"/>
        <end position="22"/>
    </location>
</feature>
<evidence type="ECO:0000256" key="3">
    <source>
        <dbReference type="ARBA" id="ARBA00004613"/>
    </source>
</evidence>
<keyword evidence="20" id="KW-0121">Carboxypeptidase</keyword>
<keyword evidence="20" id="KW-0645">Protease</keyword>
<evidence type="ECO:0000256" key="5">
    <source>
        <dbReference type="ARBA" id="ARBA00022525"/>
    </source>
</evidence>
<keyword evidence="12" id="KW-0961">Cell wall biogenesis/degradation</keyword>
<dbReference type="Pfam" id="PF00246">
    <property type="entry name" value="Peptidase_M14"/>
    <property type="match status" value="1"/>
</dbReference>
<dbReference type="InterPro" id="IPR000834">
    <property type="entry name" value="Peptidase_M14"/>
</dbReference>
<dbReference type="PROSITE" id="PS52035">
    <property type="entry name" value="PEPTIDASE_M14"/>
    <property type="match status" value="1"/>
</dbReference>
<comment type="function">
    <text evidence="13">Inactive carboxypeptidase that may play a role in cell wall organization and biogenesis.</text>
</comment>
<protein>
    <recommendedName>
        <fullName evidence="14">Inactive metallocarboxypeptidase ECM14</fullName>
    </recommendedName>
    <alternativeName>
        <fullName evidence="15">Inactive metallocarboxypeptidase ecm14</fullName>
    </alternativeName>
</protein>